<keyword evidence="4" id="KW-0235">DNA replication</keyword>
<dbReference type="GO" id="GO:0005524">
    <property type="term" value="F:ATP binding"/>
    <property type="evidence" value="ECO:0007669"/>
    <property type="project" value="UniProtKB-KW"/>
</dbReference>
<evidence type="ECO:0000256" key="3">
    <source>
        <dbReference type="ARBA" id="ARBA00020776"/>
    </source>
</evidence>
<dbReference type="InterPro" id="IPR021886">
    <property type="entry name" value="MgsA_C"/>
</dbReference>
<comment type="caution">
    <text evidence="9">The sequence shown here is derived from an EMBL/GenBank/DDBJ whole genome shotgun (WGS) entry which is preliminary data.</text>
</comment>
<dbReference type="PANTHER" id="PTHR13779">
    <property type="entry name" value="WERNER HELICASE-INTERACTING PROTEIN 1 FAMILY MEMBER"/>
    <property type="match status" value="1"/>
</dbReference>
<evidence type="ECO:0000256" key="7">
    <source>
        <dbReference type="SAM" id="MobiDB-lite"/>
    </source>
</evidence>
<protein>
    <recommendedName>
        <fullName evidence="3">Replication-associated recombination protein A</fullName>
    </recommendedName>
</protein>
<evidence type="ECO:0000313" key="9">
    <source>
        <dbReference type="EMBL" id="MBY5957115.1"/>
    </source>
</evidence>
<feature type="region of interest" description="Disordered" evidence="7">
    <location>
        <begin position="402"/>
        <end position="435"/>
    </location>
</feature>
<organism evidence="9 10">
    <name type="scientific">Membranihabitans marinus</name>
    <dbReference type="NCBI Taxonomy" id="1227546"/>
    <lineage>
        <taxon>Bacteria</taxon>
        <taxon>Pseudomonadati</taxon>
        <taxon>Bacteroidota</taxon>
        <taxon>Saprospiria</taxon>
        <taxon>Saprospirales</taxon>
        <taxon>Saprospiraceae</taxon>
        <taxon>Membranihabitans</taxon>
    </lineage>
</organism>
<dbReference type="InterPro" id="IPR032423">
    <property type="entry name" value="AAA_assoc_2"/>
</dbReference>
<evidence type="ECO:0000256" key="2">
    <source>
        <dbReference type="ARBA" id="ARBA00008959"/>
    </source>
</evidence>
<dbReference type="GO" id="GO:0016887">
    <property type="term" value="F:ATP hydrolysis activity"/>
    <property type="evidence" value="ECO:0007669"/>
    <property type="project" value="InterPro"/>
</dbReference>
<evidence type="ECO:0000256" key="6">
    <source>
        <dbReference type="ARBA" id="ARBA00022840"/>
    </source>
</evidence>
<dbReference type="SUPFAM" id="SSF52540">
    <property type="entry name" value="P-loop containing nucleoside triphosphate hydrolases"/>
    <property type="match status" value="1"/>
</dbReference>
<accession>A0A953HRK9</accession>
<dbReference type="InterPro" id="IPR003959">
    <property type="entry name" value="ATPase_AAA_core"/>
</dbReference>
<dbReference type="InterPro" id="IPR027417">
    <property type="entry name" value="P-loop_NTPase"/>
</dbReference>
<feature type="domain" description="AAA+ ATPase" evidence="8">
    <location>
        <begin position="37"/>
        <end position="152"/>
    </location>
</feature>
<evidence type="ECO:0000256" key="5">
    <source>
        <dbReference type="ARBA" id="ARBA00022741"/>
    </source>
</evidence>
<dbReference type="Pfam" id="PF00004">
    <property type="entry name" value="AAA"/>
    <property type="match status" value="1"/>
</dbReference>
<dbReference type="Gene3D" id="3.40.50.300">
    <property type="entry name" value="P-loop containing nucleotide triphosphate hydrolases"/>
    <property type="match status" value="1"/>
</dbReference>
<reference evidence="9" key="1">
    <citation type="submission" date="2021-06" db="EMBL/GenBank/DDBJ databases">
        <title>44 bacteria genomes isolated from Dapeng, Shenzhen.</title>
        <authorList>
            <person name="Zheng W."/>
            <person name="Yu S."/>
            <person name="Huang Y."/>
        </authorList>
    </citation>
    <scope>NUCLEOTIDE SEQUENCE</scope>
    <source>
        <strain evidence="9">DP5N28-2</strain>
    </source>
</reference>
<dbReference type="Pfam" id="PF12002">
    <property type="entry name" value="MgsA_C"/>
    <property type="match status" value="1"/>
</dbReference>
<evidence type="ECO:0000313" key="10">
    <source>
        <dbReference type="Proteomes" id="UP000753961"/>
    </source>
</evidence>
<dbReference type="PANTHER" id="PTHR13779:SF7">
    <property type="entry name" value="ATPASE WRNIP1"/>
    <property type="match status" value="1"/>
</dbReference>
<evidence type="ECO:0000256" key="1">
    <source>
        <dbReference type="ARBA" id="ARBA00002393"/>
    </source>
</evidence>
<dbReference type="InterPro" id="IPR051314">
    <property type="entry name" value="AAA_ATPase_RarA/MGS1/WRNIP1"/>
</dbReference>
<dbReference type="CDD" id="cd00009">
    <property type="entry name" value="AAA"/>
    <property type="match status" value="1"/>
</dbReference>
<dbReference type="InterPro" id="IPR003593">
    <property type="entry name" value="AAA+_ATPase"/>
</dbReference>
<dbReference type="AlphaFoldDB" id="A0A953HRK9"/>
<dbReference type="GO" id="GO:0017116">
    <property type="term" value="F:single-stranded DNA helicase activity"/>
    <property type="evidence" value="ECO:0007669"/>
    <property type="project" value="TreeGrafter"/>
</dbReference>
<dbReference type="InterPro" id="IPR008921">
    <property type="entry name" value="DNA_pol3_clamp-load_cplx_C"/>
</dbReference>
<dbReference type="SUPFAM" id="SSF48019">
    <property type="entry name" value="post-AAA+ oligomerization domain-like"/>
    <property type="match status" value="1"/>
</dbReference>
<proteinExistence type="inferred from homology"/>
<dbReference type="SMART" id="SM00382">
    <property type="entry name" value="AAA"/>
    <property type="match status" value="1"/>
</dbReference>
<dbReference type="EMBL" id="JAHVHU010000004">
    <property type="protein sequence ID" value="MBY5957115.1"/>
    <property type="molecule type" value="Genomic_DNA"/>
</dbReference>
<name>A0A953HRK9_9BACT</name>
<dbReference type="RefSeq" id="WP_222578638.1">
    <property type="nucleotide sequence ID" value="NZ_JAHVHU010000004.1"/>
</dbReference>
<comment type="function">
    <text evidence="1">DNA-dependent ATPase that plays important roles in cellular responses to stalled DNA replication processes.</text>
</comment>
<gene>
    <name evidence="9" type="ORF">KUV50_03135</name>
</gene>
<dbReference type="FunFam" id="1.20.272.10:FF:000001">
    <property type="entry name" value="Putative AAA family ATPase"/>
    <property type="match status" value="1"/>
</dbReference>
<dbReference type="Gene3D" id="1.10.8.60">
    <property type="match status" value="1"/>
</dbReference>
<keyword evidence="6" id="KW-0067">ATP-binding</keyword>
<dbReference type="Pfam" id="PF16193">
    <property type="entry name" value="AAA_assoc_2"/>
    <property type="match status" value="1"/>
</dbReference>
<dbReference type="CDD" id="cd18139">
    <property type="entry name" value="HLD_clamp_RarA"/>
    <property type="match status" value="1"/>
</dbReference>
<comment type="similarity">
    <text evidence="2">Belongs to the AAA ATPase family. RarA/MGS1/WRNIP1 subfamily.</text>
</comment>
<dbReference type="FunFam" id="3.40.50.300:FF:000137">
    <property type="entry name" value="Replication-associated recombination protein A"/>
    <property type="match status" value="1"/>
</dbReference>
<dbReference type="FunFam" id="1.10.3710.10:FF:000004">
    <property type="entry name" value="Putative ATPase, AAA family"/>
    <property type="match status" value="1"/>
</dbReference>
<keyword evidence="5" id="KW-0547">Nucleotide-binding</keyword>
<dbReference type="GO" id="GO:0003677">
    <property type="term" value="F:DNA binding"/>
    <property type="evidence" value="ECO:0007669"/>
    <property type="project" value="InterPro"/>
</dbReference>
<keyword evidence="10" id="KW-1185">Reference proteome</keyword>
<dbReference type="GO" id="GO:0006261">
    <property type="term" value="P:DNA-templated DNA replication"/>
    <property type="evidence" value="ECO:0007669"/>
    <property type="project" value="TreeGrafter"/>
</dbReference>
<feature type="compositionally biased region" description="Basic and acidic residues" evidence="7">
    <location>
        <begin position="425"/>
        <end position="435"/>
    </location>
</feature>
<dbReference type="Gene3D" id="1.10.3710.10">
    <property type="entry name" value="DNA polymerase III clamp loader subunits, C-terminal domain"/>
    <property type="match status" value="1"/>
</dbReference>
<dbReference type="Gene3D" id="1.20.272.10">
    <property type="match status" value="1"/>
</dbReference>
<evidence type="ECO:0000256" key="4">
    <source>
        <dbReference type="ARBA" id="ARBA00022705"/>
    </source>
</evidence>
<dbReference type="GO" id="GO:0008047">
    <property type="term" value="F:enzyme activator activity"/>
    <property type="evidence" value="ECO:0007669"/>
    <property type="project" value="TreeGrafter"/>
</dbReference>
<feature type="compositionally biased region" description="Polar residues" evidence="7">
    <location>
        <begin position="413"/>
        <end position="423"/>
    </location>
</feature>
<dbReference type="GO" id="GO:0000731">
    <property type="term" value="P:DNA synthesis involved in DNA repair"/>
    <property type="evidence" value="ECO:0007669"/>
    <property type="project" value="TreeGrafter"/>
</dbReference>
<evidence type="ECO:0000259" key="8">
    <source>
        <dbReference type="SMART" id="SM00382"/>
    </source>
</evidence>
<dbReference type="Proteomes" id="UP000753961">
    <property type="component" value="Unassembled WGS sequence"/>
</dbReference>
<sequence>MQPLADRIRPVTLDDFYGQQHLVGEQGIVRKNISRGFIPSFLLWGPPGVGKTTLAGIIAHLLDRPYYTLSAVDSGVKQLREIIEKADKSRVLDHGSPLLFIDEIHRFSKSQQDSLLNAVEKGKITLIGATTENPSFEVISPLLSRMQVYRMNPLSEKELTEIIDRALKTDPYLSKLKIRYVDYTSLIKFGGGDARRTLNLLEQVAHQANDGSNEVQFTEDIIRETARVNPMNYDKKGEQHYDMISAFIKSVRGGDPDAAIYWLARMLNGGEDPVFIARRLIILASEDIGLANPNALLLANNCFQAVHHIGMPEARIPLAQTTIYLATSPKSNSAYTAINKAMAKVKNSESHIVPLHLRNAPTKLMRDMDYGKEYKYPHNYPGHFTRQSYLPEEIKGTQFYQPQNNQAEKRIQEQLNKWWNHPNQSKKDGKTTREP</sequence>